<protein>
    <submittedName>
        <fullName evidence="1">NIL domain-containing protein</fullName>
    </submittedName>
</protein>
<gene>
    <name evidence="1" type="ORF">GXM_07547</name>
</gene>
<dbReference type="EMBL" id="CP045227">
    <property type="protein sequence ID" value="QFS50053.1"/>
    <property type="molecule type" value="Genomic_DNA"/>
</dbReference>
<evidence type="ECO:0000313" key="1">
    <source>
        <dbReference type="EMBL" id="QFS50053.1"/>
    </source>
</evidence>
<organism evidence="1 2">
    <name type="scientific">Nostoc sphaeroides CCNUC1</name>
    <dbReference type="NCBI Taxonomy" id="2653204"/>
    <lineage>
        <taxon>Bacteria</taxon>
        <taxon>Bacillati</taxon>
        <taxon>Cyanobacteriota</taxon>
        <taxon>Cyanophyceae</taxon>
        <taxon>Nostocales</taxon>
        <taxon>Nostocaceae</taxon>
        <taxon>Nostoc</taxon>
    </lineage>
</organism>
<dbReference type="AlphaFoldDB" id="A0A5P8WB96"/>
<reference evidence="1 2" key="1">
    <citation type="submission" date="2019-10" db="EMBL/GenBank/DDBJ databases">
        <title>Genomic and transcriptomic insights into the perfect genentic adaptation of a filamentous nitrogen-fixing cyanobacterium to rice fields.</title>
        <authorList>
            <person name="Chen Z."/>
        </authorList>
    </citation>
    <scope>NUCLEOTIDE SEQUENCE [LARGE SCALE GENOMIC DNA]</scope>
    <source>
        <strain evidence="1">CCNUC1</strain>
    </source>
</reference>
<dbReference type="KEGG" id="nsh:GXM_07547"/>
<sequence>METHFFEKLCVTVFGKSHSDRSLNILMPQQKFPQLTPIDSRIRIPQHYQRQPLISRLVSRYGVNHC</sequence>
<proteinExistence type="predicted"/>
<evidence type="ECO:0000313" key="2">
    <source>
        <dbReference type="Proteomes" id="UP000326678"/>
    </source>
</evidence>
<keyword evidence="2" id="KW-1185">Reference proteome</keyword>
<dbReference type="Proteomes" id="UP000326678">
    <property type="component" value="Chromosome Gxm2"/>
</dbReference>
<accession>A0A5P8WB96</accession>
<name>A0A5P8WB96_9NOSO</name>